<comment type="subcellular location">
    <subcellularLocation>
        <location evidence="1">Membrane</location>
        <topology evidence="1">Multi-pass membrane protein</topology>
    </subcellularLocation>
</comment>
<dbReference type="Proteomes" id="UP000008743">
    <property type="component" value="Unassembled WGS sequence"/>
</dbReference>
<dbReference type="PhylomeDB" id="A0A0D2X1Q7"/>
<feature type="transmembrane region" description="Helical" evidence="5">
    <location>
        <begin position="172"/>
        <end position="191"/>
    </location>
</feature>
<gene>
    <name evidence="6" type="ORF">CAOG_002395</name>
</gene>
<proteinExistence type="predicted"/>
<feature type="transmembrane region" description="Helical" evidence="5">
    <location>
        <begin position="103"/>
        <end position="126"/>
    </location>
</feature>
<evidence type="ECO:0000313" key="6">
    <source>
        <dbReference type="EMBL" id="KJE91229.1"/>
    </source>
</evidence>
<dbReference type="InParanoid" id="A0A0D2X1Q7"/>
<dbReference type="EMBL" id="KE346362">
    <property type="protein sequence ID" value="KJE91229.1"/>
    <property type="molecule type" value="Genomic_DNA"/>
</dbReference>
<keyword evidence="2 5" id="KW-0812">Transmembrane</keyword>
<evidence type="ECO:0000256" key="2">
    <source>
        <dbReference type="ARBA" id="ARBA00022692"/>
    </source>
</evidence>
<evidence type="ECO:0000256" key="3">
    <source>
        <dbReference type="ARBA" id="ARBA00022989"/>
    </source>
</evidence>
<dbReference type="InterPro" id="IPR051415">
    <property type="entry name" value="LAAT-1"/>
</dbReference>
<dbReference type="GO" id="GO:0016020">
    <property type="term" value="C:membrane"/>
    <property type="evidence" value="ECO:0007669"/>
    <property type="project" value="UniProtKB-SubCell"/>
</dbReference>
<name>A0A0D2X1Q7_CAPO3</name>
<protein>
    <submittedName>
        <fullName evidence="6">Uncharacterized protein</fullName>
    </submittedName>
</protein>
<organism evidence="6 7">
    <name type="scientific">Capsaspora owczarzaki (strain ATCC 30864)</name>
    <dbReference type="NCBI Taxonomy" id="595528"/>
    <lineage>
        <taxon>Eukaryota</taxon>
        <taxon>Filasterea</taxon>
        <taxon>Capsaspora</taxon>
    </lineage>
</organism>
<dbReference type="InterPro" id="IPR006603">
    <property type="entry name" value="PQ-loop_rpt"/>
</dbReference>
<feature type="transmembrane region" description="Helical" evidence="5">
    <location>
        <begin position="236"/>
        <end position="258"/>
    </location>
</feature>
<evidence type="ECO:0000313" key="7">
    <source>
        <dbReference type="Proteomes" id="UP000008743"/>
    </source>
</evidence>
<dbReference type="Gene3D" id="1.20.1280.290">
    <property type="match status" value="1"/>
</dbReference>
<dbReference type="SMART" id="SM00679">
    <property type="entry name" value="CTNS"/>
    <property type="match status" value="2"/>
</dbReference>
<dbReference type="PANTHER" id="PTHR16201">
    <property type="entry name" value="SEVEN TRANSMEMBRANE PROTEIN 1-RELATED"/>
    <property type="match status" value="1"/>
</dbReference>
<feature type="transmembrane region" description="Helical" evidence="5">
    <location>
        <begin position="29"/>
        <end position="52"/>
    </location>
</feature>
<feature type="transmembrane region" description="Helical" evidence="5">
    <location>
        <begin position="203"/>
        <end position="224"/>
    </location>
</feature>
<sequence length="286" mass="31943">MELVAETNDWPFGYNCTKSLSDVPQAGDVALGAIIVAGLFISYLFQIIEIIYRRSSKGISCFFLLLGTLNAFCLFDNSIVYQFDVIACCPEWDGSDCQKQLLKLYQLGLQFSSLVFIYGLFLVFFPKRDESNAAEWRRSCISAGVCFAAVSIFASIHAIIATQEGVQSSMLSHYADVLGYFGVGFVLCQFVPQIYKTIKEKSAGSFSIPMLIIQTPGSFIFMYFLATGHNPEVTSWLPILITGILQTILLSSCIFFAIRDRRARKAQDLERKPLLEEVEVKATPMN</sequence>
<feature type="transmembrane region" description="Helical" evidence="5">
    <location>
        <begin position="59"/>
        <end position="83"/>
    </location>
</feature>
<evidence type="ECO:0000256" key="4">
    <source>
        <dbReference type="ARBA" id="ARBA00023136"/>
    </source>
</evidence>
<dbReference type="PANTHER" id="PTHR16201:SF11">
    <property type="entry name" value="PQ-LOOP REPEAT-CONTAINING PROTEIN"/>
    <property type="match status" value="1"/>
</dbReference>
<feature type="transmembrane region" description="Helical" evidence="5">
    <location>
        <begin position="138"/>
        <end position="160"/>
    </location>
</feature>
<keyword evidence="3 5" id="KW-1133">Transmembrane helix</keyword>
<keyword evidence="4 5" id="KW-0472">Membrane</keyword>
<keyword evidence="7" id="KW-1185">Reference proteome</keyword>
<reference evidence="7" key="1">
    <citation type="submission" date="2011-02" db="EMBL/GenBank/DDBJ databases">
        <title>The Genome Sequence of Capsaspora owczarzaki ATCC 30864.</title>
        <authorList>
            <person name="Russ C."/>
            <person name="Cuomo C."/>
            <person name="Burger G."/>
            <person name="Gray M.W."/>
            <person name="Holland P.W.H."/>
            <person name="King N."/>
            <person name="Lang F.B.F."/>
            <person name="Roger A.J."/>
            <person name="Ruiz-Trillo I."/>
            <person name="Young S.K."/>
            <person name="Zeng Q."/>
            <person name="Gargeya S."/>
            <person name="Alvarado L."/>
            <person name="Berlin A."/>
            <person name="Chapman S.B."/>
            <person name="Chen Z."/>
            <person name="Freedman E."/>
            <person name="Gellesch M."/>
            <person name="Goldberg J."/>
            <person name="Griggs A."/>
            <person name="Gujja S."/>
            <person name="Heilman E."/>
            <person name="Heiman D."/>
            <person name="Howarth C."/>
            <person name="Mehta T."/>
            <person name="Neiman D."/>
            <person name="Pearson M."/>
            <person name="Roberts A."/>
            <person name="Saif S."/>
            <person name="Shea T."/>
            <person name="Shenoy N."/>
            <person name="Sisk P."/>
            <person name="Stolte C."/>
            <person name="Sykes S."/>
            <person name="White J."/>
            <person name="Yandava C."/>
            <person name="Haas B."/>
            <person name="Nusbaum C."/>
            <person name="Birren B."/>
        </authorList>
    </citation>
    <scope>NUCLEOTIDE SEQUENCE</scope>
    <source>
        <strain evidence="7">ATCC 30864</strain>
    </source>
</reference>
<evidence type="ECO:0000256" key="1">
    <source>
        <dbReference type="ARBA" id="ARBA00004141"/>
    </source>
</evidence>
<evidence type="ECO:0000256" key="5">
    <source>
        <dbReference type="SAM" id="Phobius"/>
    </source>
</evidence>
<dbReference type="OrthoDB" id="19344at2759"/>
<dbReference type="AlphaFoldDB" id="A0A0D2X1Q7"/>
<dbReference type="Pfam" id="PF04193">
    <property type="entry name" value="PQ-loop"/>
    <property type="match status" value="2"/>
</dbReference>
<accession>A0A0D2X1Q7</accession>